<comment type="caution">
    <text evidence="14">The sequence shown here is derived from an EMBL/GenBank/DDBJ whole genome shotgun (WGS) entry which is preliminary data.</text>
</comment>
<dbReference type="PROSITE" id="PS51257">
    <property type="entry name" value="PROKAR_LIPOPROTEIN"/>
    <property type="match status" value="1"/>
</dbReference>
<evidence type="ECO:0000259" key="12">
    <source>
        <dbReference type="SMART" id="SM00477"/>
    </source>
</evidence>
<dbReference type="PANTHER" id="PTHR13966">
    <property type="entry name" value="ENDONUCLEASE RELATED"/>
    <property type="match status" value="1"/>
</dbReference>
<evidence type="ECO:0000256" key="10">
    <source>
        <dbReference type="RuleBase" id="RU366055"/>
    </source>
</evidence>
<dbReference type="PROSITE" id="PS01070">
    <property type="entry name" value="NUCLEASE_NON_SPEC"/>
    <property type="match status" value="1"/>
</dbReference>
<feature type="active site" description="Proton acceptor" evidence="8">
    <location>
        <position position="122"/>
    </location>
</feature>
<dbReference type="InterPro" id="IPR044929">
    <property type="entry name" value="DNA/RNA_non-sp_Endonuclease_sf"/>
</dbReference>
<evidence type="ECO:0000256" key="1">
    <source>
        <dbReference type="ARBA" id="ARBA00001946"/>
    </source>
</evidence>
<dbReference type="PANTHER" id="PTHR13966:SF5">
    <property type="entry name" value="ENDONUCLEASE G, MITOCHONDRIAL"/>
    <property type="match status" value="1"/>
</dbReference>
<dbReference type="GO" id="GO:0004519">
    <property type="term" value="F:endonuclease activity"/>
    <property type="evidence" value="ECO:0007669"/>
    <property type="project" value="UniProtKB-UniRule"/>
</dbReference>
<dbReference type="Pfam" id="PF01223">
    <property type="entry name" value="Endonuclease_NS"/>
    <property type="match status" value="1"/>
</dbReference>
<dbReference type="SMART" id="SM00892">
    <property type="entry name" value="Endonuclease_NS"/>
    <property type="match status" value="1"/>
</dbReference>
<gene>
    <name evidence="14" type="ORF">AtDm6_1248</name>
</gene>
<dbReference type="EC" id="3.1.30.-" evidence="10"/>
<keyword evidence="15" id="KW-1185">Reference proteome</keyword>
<dbReference type="SMART" id="SM00477">
    <property type="entry name" value="NUC"/>
    <property type="match status" value="1"/>
</dbReference>
<feature type="domain" description="DNA/RNA non-specific endonuclease/pyrophosphatase/phosphodiesterase" evidence="13">
    <location>
        <begin position="57"/>
        <end position="248"/>
    </location>
</feature>
<keyword evidence="5 10" id="KW-0255">Endonuclease</keyword>
<organism evidence="14 15">
    <name type="scientific">Acetobacter tropicalis</name>
    <dbReference type="NCBI Taxonomy" id="104102"/>
    <lineage>
        <taxon>Bacteria</taxon>
        <taxon>Pseudomonadati</taxon>
        <taxon>Pseudomonadota</taxon>
        <taxon>Alphaproteobacteria</taxon>
        <taxon>Acetobacterales</taxon>
        <taxon>Acetobacteraceae</taxon>
        <taxon>Acetobacter</taxon>
    </lineage>
</organism>
<dbReference type="InterPro" id="IPR040255">
    <property type="entry name" value="Non-specific_endonuclease"/>
</dbReference>
<name>A0A094YUQ3_9PROT</name>
<keyword evidence="7" id="KW-0460">Magnesium</keyword>
<feature type="binding site" evidence="9">
    <location>
        <position position="152"/>
    </location>
    <ligand>
        <name>Mg(2+)</name>
        <dbReference type="ChEBI" id="CHEBI:18420"/>
        <note>catalytic</note>
    </ligand>
</feature>
<evidence type="ECO:0000256" key="3">
    <source>
        <dbReference type="ARBA" id="ARBA00022722"/>
    </source>
</evidence>
<evidence type="ECO:0000256" key="9">
    <source>
        <dbReference type="PIRSR" id="PIRSR640255-2"/>
    </source>
</evidence>
<dbReference type="InterPro" id="IPR018524">
    <property type="entry name" value="DNA/RNA_endonuclease_AS"/>
</dbReference>
<dbReference type="SUPFAM" id="SSF54060">
    <property type="entry name" value="His-Me finger endonucleases"/>
    <property type="match status" value="1"/>
</dbReference>
<keyword evidence="3 10" id="KW-0540">Nuclease</keyword>
<keyword evidence="4 9" id="KW-0479">Metal-binding</keyword>
<evidence type="ECO:0000256" key="2">
    <source>
        <dbReference type="ARBA" id="ARBA00010052"/>
    </source>
</evidence>
<dbReference type="AlphaFoldDB" id="A0A094YUQ3"/>
<comment type="cofactor">
    <cofactor evidence="1 10">
        <name>Mg(2+)</name>
        <dbReference type="ChEBI" id="CHEBI:18420"/>
    </cofactor>
</comment>
<sequence>MPIKSENNLPKGAVFLLLTGLVFNSPALASSCPELFAKGLAPHLMAEGIYGGTTLLCNGYYAVLASDYTHGPLWSAEDLTEENLEIADRTQRRGSFFPDNRLPASMQSSPRDYANSHYDRGHMTPSGDEPGFGAQKESFLLSNIVPQTPELNRRAWEGVESAVRGWAREEGEIFVVTGPGYDPDKTQTIGPNHIPVPTVIWKAIYDPAANSTGVYICLNTFHPTCRITSVTTLTRLVNIDPFPGLPDSLKDHVSAMPPIRESPYRLARQNGTRKLLKEWGKKSVQKALRALIRSLVP</sequence>
<evidence type="ECO:0000256" key="5">
    <source>
        <dbReference type="ARBA" id="ARBA00022759"/>
    </source>
</evidence>
<evidence type="ECO:0000256" key="4">
    <source>
        <dbReference type="ARBA" id="ARBA00022723"/>
    </source>
</evidence>
<feature type="chain" id="PRO_5001911853" description="Endonuclease" evidence="11">
    <location>
        <begin position="30"/>
        <end position="297"/>
    </location>
</feature>
<reference evidence="14 15" key="1">
    <citation type="submission" date="2014-06" db="EMBL/GenBank/DDBJ databases">
        <title>Functional and comparative genomic analyses of the Drosophila gut microbiota identify candidate symbiosis factors.</title>
        <authorList>
            <person name="Newell P.D."/>
            <person name="Chaston J.M."/>
            <person name="Douglas A.E."/>
        </authorList>
    </citation>
    <scope>NUCLEOTIDE SEQUENCE [LARGE SCALE GENOMIC DNA]</scope>
    <source>
        <strain evidence="14 15">DmCS_006</strain>
    </source>
</reference>
<keyword evidence="11" id="KW-0732">Signal</keyword>
<proteinExistence type="inferred from homology"/>
<feature type="signal peptide" evidence="11">
    <location>
        <begin position="1"/>
        <end position="29"/>
    </location>
</feature>
<feature type="domain" description="ENPP1-3/EXOG-like endonuclease/phosphodiesterase" evidence="12">
    <location>
        <begin position="58"/>
        <end position="242"/>
    </location>
</feature>
<comment type="similarity">
    <text evidence="2 10">Belongs to the DNA/RNA non-specific endonuclease family.</text>
</comment>
<dbReference type="InterPro" id="IPR020821">
    <property type="entry name" value="ENPP1-3/EXOG-like_nuc-like"/>
</dbReference>
<dbReference type="Proteomes" id="UP000029448">
    <property type="component" value="Unassembled WGS sequence"/>
</dbReference>
<evidence type="ECO:0000313" key="14">
    <source>
        <dbReference type="EMBL" id="KGB24329.1"/>
    </source>
</evidence>
<evidence type="ECO:0000259" key="13">
    <source>
        <dbReference type="SMART" id="SM00892"/>
    </source>
</evidence>
<dbReference type="PATRIC" id="fig|104102.7.peg.1239"/>
<dbReference type="EMBL" id="JOKM01000045">
    <property type="protein sequence ID" value="KGB24329.1"/>
    <property type="molecule type" value="Genomic_DNA"/>
</dbReference>
<dbReference type="GO" id="GO:0046872">
    <property type="term" value="F:metal ion binding"/>
    <property type="evidence" value="ECO:0007669"/>
    <property type="project" value="UniProtKB-KW"/>
</dbReference>
<accession>A0A094YUQ3</accession>
<dbReference type="GO" id="GO:0003676">
    <property type="term" value="F:nucleic acid binding"/>
    <property type="evidence" value="ECO:0007669"/>
    <property type="project" value="InterPro"/>
</dbReference>
<protein>
    <recommendedName>
        <fullName evidence="10">Endonuclease</fullName>
        <ecNumber evidence="10">3.1.30.-</ecNumber>
    </recommendedName>
</protein>
<dbReference type="InterPro" id="IPR001604">
    <property type="entry name" value="Endo_G_ENPP1-like_dom"/>
</dbReference>
<dbReference type="GO" id="GO:0016787">
    <property type="term" value="F:hydrolase activity"/>
    <property type="evidence" value="ECO:0007669"/>
    <property type="project" value="UniProtKB-KW"/>
</dbReference>
<evidence type="ECO:0000313" key="15">
    <source>
        <dbReference type="Proteomes" id="UP000029448"/>
    </source>
</evidence>
<dbReference type="Gene3D" id="3.40.570.10">
    <property type="entry name" value="Extracellular Endonuclease, subunit A"/>
    <property type="match status" value="1"/>
</dbReference>
<evidence type="ECO:0000256" key="8">
    <source>
        <dbReference type="PIRSR" id="PIRSR640255-1"/>
    </source>
</evidence>
<evidence type="ECO:0000256" key="6">
    <source>
        <dbReference type="ARBA" id="ARBA00022801"/>
    </source>
</evidence>
<evidence type="ECO:0000256" key="11">
    <source>
        <dbReference type="SAM" id="SignalP"/>
    </source>
</evidence>
<keyword evidence="6 10" id="KW-0378">Hydrolase</keyword>
<dbReference type="InterPro" id="IPR044925">
    <property type="entry name" value="His-Me_finger_sf"/>
</dbReference>
<evidence type="ECO:0000256" key="7">
    <source>
        <dbReference type="ARBA" id="ARBA00022842"/>
    </source>
</evidence>